<keyword evidence="2" id="KW-0813">Transport</keyword>
<dbReference type="PANTHER" id="PTHR30290:SF9">
    <property type="entry name" value="OLIGOPEPTIDE-BINDING PROTEIN APPA"/>
    <property type="match status" value="1"/>
</dbReference>
<dbReference type="GO" id="GO:0043190">
    <property type="term" value="C:ATP-binding cassette (ABC) transporter complex"/>
    <property type="evidence" value="ECO:0007669"/>
    <property type="project" value="InterPro"/>
</dbReference>
<dbReference type="EMBL" id="BMOK01000008">
    <property type="protein sequence ID" value="GGL56765.1"/>
    <property type="molecule type" value="Genomic_DNA"/>
</dbReference>
<dbReference type="InterPro" id="IPR030678">
    <property type="entry name" value="Peptide/Ni-bd"/>
</dbReference>
<reference evidence="5" key="1">
    <citation type="journal article" date="2014" name="Int. J. Syst. Evol. Microbiol.">
        <title>Complete genome sequence of Corynebacterium casei LMG S-19264T (=DSM 44701T), isolated from a smear-ripened cheese.</title>
        <authorList>
            <consortium name="US DOE Joint Genome Institute (JGI-PGF)"/>
            <person name="Walter F."/>
            <person name="Albersmeier A."/>
            <person name="Kalinowski J."/>
            <person name="Ruckert C."/>
        </authorList>
    </citation>
    <scope>NUCLEOTIDE SEQUENCE</scope>
    <source>
        <strain evidence="5">JCM 15325</strain>
    </source>
</reference>
<accession>A0A917S466</accession>
<evidence type="ECO:0000256" key="3">
    <source>
        <dbReference type="ARBA" id="ARBA00022729"/>
    </source>
</evidence>
<dbReference type="Gene3D" id="3.10.105.10">
    <property type="entry name" value="Dipeptide-binding Protein, Domain 3"/>
    <property type="match status" value="1"/>
</dbReference>
<protein>
    <submittedName>
        <fullName evidence="5">Peptide-binding protein</fullName>
    </submittedName>
</protein>
<dbReference type="InterPro" id="IPR000914">
    <property type="entry name" value="SBP_5_dom"/>
</dbReference>
<sequence>MGMVNPPATFDPINAADIAGQFAGRLMFDTFLDQTAPLKFVPKLADSITTTDDQTYTIKLNPNAKWTDGKPVTADDVVFTFNLIANPKTETAVGSNISVLEGLTPTGKLPAGTASIPDLTKVDDHTVTFKTKKPVDPNYVKELIGTKIITLPQHILKDIAPQDLANSKYMQSPNVTDGPYKFVTYSKNAYIQYQANNSYYLGKPKTPKFFLKIMQAPNLASELQAGTIQMNAAGGIGIIPVQDYKTVKGLKNVKTITAPQIGYQTMMFNTKTIINPQVRLAFAQAINRQQIVSKLLQGNGQIVDGPYTSVSPYLDKNLPLIKYDPAQAKQMLKDAGWDFNKTVNLVVPIGNQVRQQSGDIIAQDLKAIGVKVNETTYDFPTIMQKGKAGQFDLLLIGFAGYVDPDQSAYYGPNGVYNFMKYDNPQSASLLQAGLNESNPAKRKIIYNQLQQIWDKDMPILTLYSDNQMIVVNNNIATGGASTFWPGTVYDFQKWAYKSGK</sequence>
<dbReference type="GO" id="GO:1904680">
    <property type="term" value="F:peptide transmembrane transporter activity"/>
    <property type="evidence" value="ECO:0007669"/>
    <property type="project" value="TreeGrafter"/>
</dbReference>
<reference evidence="5" key="2">
    <citation type="submission" date="2020-09" db="EMBL/GenBank/DDBJ databases">
        <authorList>
            <person name="Sun Q."/>
            <person name="Ohkuma M."/>
        </authorList>
    </citation>
    <scope>NUCLEOTIDE SEQUENCE</scope>
    <source>
        <strain evidence="5">JCM 15325</strain>
    </source>
</reference>
<evidence type="ECO:0000256" key="1">
    <source>
        <dbReference type="ARBA" id="ARBA00005695"/>
    </source>
</evidence>
<feature type="domain" description="Solute-binding protein family 5" evidence="4">
    <location>
        <begin position="39"/>
        <end position="410"/>
    </location>
</feature>
<name>A0A917S466_9BACL</name>
<comment type="similarity">
    <text evidence="1">Belongs to the bacterial solute-binding protein 5 family.</text>
</comment>
<keyword evidence="3" id="KW-0732">Signal</keyword>
<proteinExistence type="inferred from homology"/>
<organism evidence="5 6">
    <name type="scientific">Sporolactobacillus putidus</name>
    <dbReference type="NCBI Taxonomy" id="492735"/>
    <lineage>
        <taxon>Bacteria</taxon>
        <taxon>Bacillati</taxon>
        <taxon>Bacillota</taxon>
        <taxon>Bacilli</taxon>
        <taxon>Bacillales</taxon>
        <taxon>Sporolactobacillaceae</taxon>
        <taxon>Sporolactobacillus</taxon>
    </lineage>
</organism>
<dbReference type="PIRSF" id="PIRSF002741">
    <property type="entry name" value="MppA"/>
    <property type="match status" value="1"/>
</dbReference>
<dbReference type="GO" id="GO:0042597">
    <property type="term" value="C:periplasmic space"/>
    <property type="evidence" value="ECO:0007669"/>
    <property type="project" value="UniProtKB-ARBA"/>
</dbReference>
<dbReference type="AlphaFoldDB" id="A0A917S466"/>
<dbReference type="Gene3D" id="3.40.190.10">
    <property type="entry name" value="Periplasmic binding protein-like II"/>
    <property type="match status" value="1"/>
</dbReference>
<comment type="caution">
    <text evidence="5">The sequence shown here is derived from an EMBL/GenBank/DDBJ whole genome shotgun (WGS) entry which is preliminary data.</text>
</comment>
<dbReference type="InterPro" id="IPR039424">
    <property type="entry name" value="SBP_5"/>
</dbReference>
<evidence type="ECO:0000259" key="4">
    <source>
        <dbReference type="Pfam" id="PF00496"/>
    </source>
</evidence>
<gene>
    <name evidence="5" type="ORF">GCM10007968_20910</name>
</gene>
<evidence type="ECO:0000313" key="6">
    <source>
        <dbReference type="Proteomes" id="UP000654670"/>
    </source>
</evidence>
<dbReference type="PANTHER" id="PTHR30290">
    <property type="entry name" value="PERIPLASMIC BINDING COMPONENT OF ABC TRANSPORTER"/>
    <property type="match status" value="1"/>
</dbReference>
<keyword evidence="6" id="KW-1185">Reference proteome</keyword>
<dbReference type="Pfam" id="PF00496">
    <property type="entry name" value="SBP_bac_5"/>
    <property type="match status" value="1"/>
</dbReference>
<dbReference type="SUPFAM" id="SSF53850">
    <property type="entry name" value="Periplasmic binding protein-like II"/>
    <property type="match status" value="1"/>
</dbReference>
<evidence type="ECO:0000313" key="5">
    <source>
        <dbReference type="EMBL" id="GGL56765.1"/>
    </source>
</evidence>
<dbReference type="GO" id="GO:0015833">
    <property type="term" value="P:peptide transport"/>
    <property type="evidence" value="ECO:0007669"/>
    <property type="project" value="TreeGrafter"/>
</dbReference>
<dbReference type="Proteomes" id="UP000654670">
    <property type="component" value="Unassembled WGS sequence"/>
</dbReference>
<evidence type="ECO:0000256" key="2">
    <source>
        <dbReference type="ARBA" id="ARBA00022448"/>
    </source>
</evidence>
<dbReference type="Gene3D" id="3.90.76.10">
    <property type="entry name" value="Dipeptide-binding Protein, Domain 1"/>
    <property type="match status" value="1"/>
</dbReference>